<dbReference type="CDD" id="cd06445">
    <property type="entry name" value="ATase"/>
    <property type="match status" value="1"/>
</dbReference>
<dbReference type="SUPFAM" id="SSF46767">
    <property type="entry name" value="Methylated DNA-protein cysteine methyltransferase, C-terminal domain"/>
    <property type="match status" value="1"/>
</dbReference>
<dbReference type="InterPro" id="IPR036388">
    <property type="entry name" value="WH-like_DNA-bd_sf"/>
</dbReference>
<evidence type="ECO:0000259" key="11">
    <source>
        <dbReference type="Pfam" id="PF02870"/>
    </source>
</evidence>
<evidence type="ECO:0000313" key="12">
    <source>
        <dbReference type="EMBL" id="TCO41432.1"/>
    </source>
</evidence>
<dbReference type="GO" id="GO:0003908">
    <property type="term" value="F:methylated-DNA-[protein]-cysteine S-methyltransferase activity"/>
    <property type="evidence" value="ECO:0007669"/>
    <property type="project" value="UniProtKB-UniRule"/>
</dbReference>
<name>A0A4R2IBD0_9GAMM</name>
<dbReference type="NCBIfam" id="TIGR00589">
    <property type="entry name" value="ogt"/>
    <property type="match status" value="1"/>
</dbReference>
<comment type="function">
    <text evidence="9">Involved in the cellular defense against the biological effects of O6-methylguanine (O6-MeG) and O4-methylthymine (O4-MeT) in DNA. Repairs the methylated nucleobase in DNA by stoichiometrically transferring the methyl group to a cysteine residue in the enzyme. This is a suicide reaction: the enzyme is irreversibly inactivated.</text>
</comment>
<dbReference type="EC" id="2.1.1.63" evidence="9"/>
<feature type="active site" description="Nucleophile; methyl group acceptor" evidence="9">
    <location>
        <position position="128"/>
    </location>
</feature>
<protein>
    <recommendedName>
        <fullName evidence="9">Methylated-DNA--protein-cysteine methyltransferase</fullName>
        <ecNumber evidence="9">2.1.1.63</ecNumber>
    </recommendedName>
    <alternativeName>
        <fullName evidence="9">6-O-methylguanine-DNA methyltransferase</fullName>
        <shortName evidence="9">MGMT</shortName>
    </alternativeName>
    <alternativeName>
        <fullName evidence="9">O-6-methylguanine-DNA-alkyltransferase</fullName>
    </alternativeName>
</protein>
<dbReference type="SUPFAM" id="SSF53155">
    <property type="entry name" value="Methylated DNA-protein cysteine methyltransferase domain"/>
    <property type="match status" value="1"/>
</dbReference>
<comment type="subcellular location">
    <subcellularLocation>
        <location evidence="9">Cytoplasm</location>
    </subcellularLocation>
</comment>
<dbReference type="Gene3D" id="1.10.10.10">
    <property type="entry name" value="Winged helix-like DNA-binding domain superfamily/Winged helix DNA-binding domain"/>
    <property type="match status" value="1"/>
</dbReference>
<keyword evidence="6 9" id="KW-0227">DNA damage</keyword>
<dbReference type="Pfam" id="PF02870">
    <property type="entry name" value="Methyltransf_1N"/>
    <property type="match status" value="1"/>
</dbReference>
<evidence type="ECO:0000256" key="4">
    <source>
        <dbReference type="ARBA" id="ARBA00022603"/>
    </source>
</evidence>
<dbReference type="InterPro" id="IPR036217">
    <property type="entry name" value="MethylDNA_cys_MeTrfase_DNAb"/>
</dbReference>
<evidence type="ECO:0000256" key="1">
    <source>
        <dbReference type="ARBA" id="ARBA00001286"/>
    </source>
</evidence>
<comment type="miscellaneous">
    <text evidence="9">This enzyme catalyzes only one turnover and therefore is not strictly catalytic. According to one definition, an enzyme is a biocatalyst that acts repeatedly and over many reaction cycles.</text>
</comment>
<evidence type="ECO:0000256" key="5">
    <source>
        <dbReference type="ARBA" id="ARBA00022679"/>
    </source>
</evidence>
<evidence type="ECO:0000259" key="10">
    <source>
        <dbReference type="Pfam" id="PF01035"/>
    </source>
</evidence>
<dbReference type="InterPro" id="IPR014048">
    <property type="entry name" value="MethylDNA_cys_MeTrfase_DNA-bd"/>
</dbReference>
<evidence type="ECO:0000313" key="13">
    <source>
        <dbReference type="Proteomes" id="UP000294862"/>
    </source>
</evidence>
<keyword evidence="4 9" id="KW-0489">Methyltransferase</keyword>
<evidence type="ECO:0000256" key="8">
    <source>
        <dbReference type="ARBA" id="ARBA00049348"/>
    </source>
</evidence>
<keyword evidence="3 9" id="KW-0963">Cytoplasm</keyword>
<reference evidence="12 13" key="1">
    <citation type="journal article" date="2015" name="Stand. Genomic Sci.">
        <title>Genomic Encyclopedia of Bacterial and Archaeal Type Strains, Phase III: the genomes of soil and plant-associated and newly described type strains.</title>
        <authorList>
            <person name="Whitman W.B."/>
            <person name="Woyke T."/>
            <person name="Klenk H.P."/>
            <person name="Zhou Y."/>
            <person name="Lilburn T.G."/>
            <person name="Beck B.J."/>
            <person name="De Vos P."/>
            <person name="Vandamme P."/>
            <person name="Eisen J.A."/>
            <person name="Garrity G."/>
            <person name="Hugenholtz P."/>
            <person name="Kyrpides N.C."/>
        </authorList>
    </citation>
    <scope>NUCLEOTIDE SEQUENCE [LARGE SCALE GENOMIC DNA]</scope>
    <source>
        <strain evidence="12 13">A3</strain>
    </source>
</reference>
<dbReference type="PROSITE" id="PS00374">
    <property type="entry name" value="MGMT"/>
    <property type="match status" value="1"/>
</dbReference>
<evidence type="ECO:0000256" key="6">
    <source>
        <dbReference type="ARBA" id="ARBA00022763"/>
    </source>
</evidence>
<dbReference type="Proteomes" id="UP000294862">
    <property type="component" value="Unassembled WGS sequence"/>
</dbReference>
<comment type="caution">
    <text evidence="12">The sequence shown here is derived from an EMBL/GenBank/DDBJ whole genome shotgun (WGS) entry which is preliminary data.</text>
</comment>
<evidence type="ECO:0000256" key="9">
    <source>
        <dbReference type="HAMAP-Rule" id="MF_00772"/>
    </source>
</evidence>
<feature type="domain" description="Methylated-DNA-[protein]-cysteine S-methyltransferase DNA binding" evidence="10">
    <location>
        <begin position="77"/>
        <end position="156"/>
    </location>
</feature>
<dbReference type="AlphaFoldDB" id="A0A4R2IBD0"/>
<dbReference type="EMBL" id="SLWQ01000003">
    <property type="protein sequence ID" value="TCO41432.1"/>
    <property type="molecule type" value="Genomic_DNA"/>
</dbReference>
<dbReference type="GO" id="GO:0032259">
    <property type="term" value="P:methylation"/>
    <property type="evidence" value="ECO:0007669"/>
    <property type="project" value="UniProtKB-KW"/>
</dbReference>
<comment type="catalytic activity">
    <reaction evidence="1 9">
        <text>a 4-O-methyl-thymidine in DNA + L-cysteinyl-[protein] = a thymidine in DNA + S-methyl-L-cysteinyl-[protein]</text>
        <dbReference type="Rhea" id="RHEA:53428"/>
        <dbReference type="Rhea" id="RHEA-COMP:10131"/>
        <dbReference type="Rhea" id="RHEA-COMP:10132"/>
        <dbReference type="Rhea" id="RHEA-COMP:13555"/>
        <dbReference type="Rhea" id="RHEA-COMP:13556"/>
        <dbReference type="ChEBI" id="CHEBI:29950"/>
        <dbReference type="ChEBI" id="CHEBI:82612"/>
        <dbReference type="ChEBI" id="CHEBI:137386"/>
        <dbReference type="ChEBI" id="CHEBI:137387"/>
        <dbReference type="EC" id="2.1.1.63"/>
    </reaction>
</comment>
<evidence type="ECO:0000256" key="3">
    <source>
        <dbReference type="ARBA" id="ARBA00022490"/>
    </source>
</evidence>
<keyword evidence="5 9" id="KW-0808">Transferase</keyword>
<accession>A0A4R2IBD0</accession>
<proteinExistence type="inferred from homology"/>
<keyword evidence="7 9" id="KW-0234">DNA repair</keyword>
<evidence type="ECO:0000256" key="2">
    <source>
        <dbReference type="ARBA" id="ARBA00008711"/>
    </source>
</evidence>
<dbReference type="GO" id="GO:0006307">
    <property type="term" value="P:DNA alkylation repair"/>
    <property type="evidence" value="ECO:0007669"/>
    <property type="project" value="UniProtKB-UniRule"/>
</dbReference>
<dbReference type="InterPro" id="IPR001497">
    <property type="entry name" value="MethylDNA_cys_MeTrfase_AS"/>
</dbReference>
<dbReference type="Gene3D" id="3.30.160.70">
    <property type="entry name" value="Methylated DNA-protein cysteine methyltransferase domain"/>
    <property type="match status" value="1"/>
</dbReference>
<comment type="catalytic activity">
    <reaction evidence="8 9">
        <text>a 6-O-methyl-2'-deoxyguanosine in DNA + L-cysteinyl-[protein] = S-methyl-L-cysteinyl-[protein] + a 2'-deoxyguanosine in DNA</text>
        <dbReference type="Rhea" id="RHEA:24000"/>
        <dbReference type="Rhea" id="RHEA-COMP:10131"/>
        <dbReference type="Rhea" id="RHEA-COMP:10132"/>
        <dbReference type="Rhea" id="RHEA-COMP:11367"/>
        <dbReference type="Rhea" id="RHEA-COMP:11368"/>
        <dbReference type="ChEBI" id="CHEBI:29950"/>
        <dbReference type="ChEBI" id="CHEBI:82612"/>
        <dbReference type="ChEBI" id="CHEBI:85445"/>
        <dbReference type="ChEBI" id="CHEBI:85448"/>
        <dbReference type="EC" id="2.1.1.63"/>
    </reaction>
</comment>
<dbReference type="OrthoDB" id="9802228at2"/>
<dbReference type="PANTHER" id="PTHR10815">
    <property type="entry name" value="METHYLATED-DNA--PROTEIN-CYSTEINE METHYLTRANSFERASE"/>
    <property type="match status" value="1"/>
</dbReference>
<dbReference type="GO" id="GO:0005737">
    <property type="term" value="C:cytoplasm"/>
    <property type="evidence" value="ECO:0007669"/>
    <property type="project" value="UniProtKB-SubCell"/>
</dbReference>
<dbReference type="InterPro" id="IPR008332">
    <property type="entry name" value="MethylG_MeTrfase_N"/>
</dbReference>
<dbReference type="HAMAP" id="MF_00772">
    <property type="entry name" value="OGT"/>
    <property type="match status" value="1"/>
</dbReference>
<dbReference type="Pfam" id="PF01035">
    <property type="entry name" value="DNA_binding_1"/>
    <property type="match status" value="1"/>
</dbReference>
<dbReference type="FunFam" id="1.10.10.10:FF:000214">
    <property type="entry name" value="Methylated-DNA--protein-cysteine methyltransferase"/>
    <property type="match status" value="1"/>
</dbReference>
<sequence>MTVNYDHLDTPIGRLLLAADEAGLRHVGFERADRGERIDPSWRRGRRGLENAIAQLRAYFAGELHAFDLPLAAEGTAFRKAVWDALVRIPYGETISYGELARRIGDPSASRAVGAANGANPLPIIVPCHRVIGADGKLTGFGGGLPIKQWLLAHERRHAPRAPFALA</sequence>
<dbReference type="InterPro" id="IPR023546">
    <property type="entry name" value="MGMT"/>
</dbReference>
<dbReference type="RefSeq" id="WP_131996542.1">
    <property type="nucleotide sequence ID" value="NZ_JACGXM010000004.1"/>
</dbReference>
<gene>
    <name evidence="12" type="ORF">EV148_103352</name>
</gene>
<organism evidence="12 13">
    <name type="scientific">Dokdonella fugitiva</name>
    <dbReference type="NCBI Taxonomy" id="328517"/>
    <lineage>
        <taxon>Bacteria</taxon>
        <taxon>Pseudomonadati</taxon>
        <taxon>Pseudomonadota</taxon>
        <taxon>Gammaproteobacteria</taxon>
        <taxon>Lysobacterales</taxon>
        <taxon>Rhodanobacteraceae</taxon>
        <taxon>Dokdonella</taxon>
    </lineage>
</organism>
<keyword evidence="13" id="KW-1185">Reference proteome</keyword>
<comment type="similarity">
    <text evidence="2 9">Belongs to the MGMT family.</text>
</comment>
<evidence type="ECO:0000256" key="7">
    <source>
        <dbReference type="ARBA" id="ARBA00023204"/>
    </source>
</evidence>
<feature type="domain" description="Methylguanine DNA methyltransferase ribonuclease-like" evidence="11">
    <location>
        <begin position="5"/>
        <end position="72"/>
    </location>
</feature>
<dbReference type="InterPro" id="IPR036631">
    <property type="entry name" value="MGMT_N_sf"/>
</dbReference>
<dbReference type="PANTHER" id="PTHR10815:SF5">
    <property type="entry name" value="METHYLATED-DNA--PROTEIN-CYSTEINE METHYLTRANSFERASE"/>
    <property type="match status" value="1"/>
</dbReference>